<reference evidence="4" key="1">
    <citation type="journal article" date="2015" name="Nat. Genet.">
        <title>The genome and transcriptome of the zoonotic hookworm Ancylostoma ceylanicum identify infection-specific gene families.</title>
        <authorList>
            <person name="Schwarz E.M."/>
            <person name="Hu Y."/>
            <person name="Antoshechkin I."/>
            <person name="Miller M.M."/>
            <person name="Sternberg P.W."/>
            <person name="Aroian R.V."/>
        </authorList>
    </citation>
    <scope>NUCLEOTIDE SEQUENCE</scope>
    <source>
        <strain evidence="4">HY135</strain>
    </source>
</reference>
<keyword evidence="2" id="KW-1133">Transmembrane helix</keyword>
<evidence type="ECO:0000313" key="3">
    <source>
        <dbReference type="EMBL" id="EYC23212.1"/>
    </source>
</evidence>
<evidence type="ECO:0000313" key="4">
    <source>
        <dbReference type="Proteomes" id="UP000024635"/>
    </source>
</evidence>
<dbReference type="EMBL" id="JARK01001351">
    <property type="protein sequence ID" value="EYC23212.1"/>
    <property type="molecule type" value="Genomic_DNA"/>
</dbReference>
<dbReference type="OrthoDB" id="2403262at2759"/>
<proteinExistence type="predicted"/>
<gene>
    <name evidence="3" type="primary">Acey_s0015.g2525</name>
    <name evidence="3" type="ORF">Y032_0015g2525</name>
</gene>
<comment type="caution">
    <text evidence="3">The sequence shown here is derived from an EMBL/GenBank/DDBJ whole genome shotgun (WGS) entry which is preliminary data.</text>
</comment>
<protein>
    <submittedName>
        <fullName evidence="3">Uncharacterized protein</fullName>
    </submittedName>
</protein>
<accession>A0A016V873</accession>
<keyword evidence="2" id="KW-0472">Membrane</keyword>
<name>A0A016V873_9BILA</name>
<keyword evidence="4" id="KW-1185">Reference proteome</keyword>
<dbReference type="AlphaFoldDB" id="A0A016V873"/>
<feature type="region of interest" description="Disordered" evidence="1">
    <location>
        <begin position="63"/>
        <end position="85"/>
    </location>
</feature>
<sequence length="192" mass="21465">MKNLPILFVARTATHPRTTNSSALAMSNSMYLNRKTLRMWITRLSWVSPSFCISSECNQKALPTSGSHRDRGYGTQLERPGPRDNGFFETDVAKTRLCLCVLSRYVVSCRQRSSYTPPLRDPTQFPTFGESVSQLEPSFGAPTPPFPFQSGRPNVFGSPPRLVFYADLCLLCISAYTILSSGFLKKVRVVVL</sequence>
<dbReference type="Proteomes" id="UP000024635">
    <property type="component" value="Unassembled WGS sequence"/>
</dbReference>
<keyword evidence="2" id="KW-0812">Transmembrane</keyword>
<evidence type="ECO:0000256" key="1">
    <source>
        <dbReference type="SAM" id="MobiDB-lite"/>
    </source>
</evidence>
<organism evidence="3 4">
    <name type="scientific">Ancylostoma ceylanicum</name>
    <dbReference type="NCBI Taxonomy" id="53326"/>
    <lineage>
        <taxon>Eukaryota</taxon>
        <taxon>Metazoa</taxon>
        <taxon>Ecdysozoa</taxon>
        <taxon>Nematoda</taxon>
        <taxon>Chromadorea</taxon>
        <taxon>Rhabditida</taxon>
        <taxon>Rhabditina</taxon>
        <taxon>Rhabditomorpha</taxon>
        <taxon>Strongyloidea</taxon>
        <taxon>Ancylostomatidae</taxon>
        <taxon>Ancylostomatinae</taxon>
        <taxon>Ancylostoma</taxon>
    </lineage>
</organism>
<feature type="transmembrane region" description="Helical" evidence="2">
    <location>
        <begin position="162"/>
        <end position="184"/>
    </location>
</feature>
<evidence type="ECO:0000256" key="2">
    <source>
        <dbReference type="SAM" id="Phobius"/>
    </source>
</evidence>